<dbReference type="AlphaFoldDB" id="A0A8J8WAR6"/>
<sequence length="193" mass="21577">MASYEGTKAVEQIANSVPTLEGTQNFGKWRQGLRHAADCVDEDLWSIMTGRIRSPISEPRTAPAVEAVRQQLIGQLGREPTDVETQEWVQEHITGPNEQLEWFDARHRLGRHLIYKTINDAARTFMSDGTDSFEAFQCVASVYSRHGHSALTQKWASLNALTYSNDAHAFVASFQLCLEEANAIVADHPLPPE</sequence>
<dbReference type="EMBL" id="WIWV01000011">
    <property type="protein sequence ID" value="KAF7718822.1"/>
    <property type="molecule type" value="Genomic_DNA"/>
</dbReference>
<comment type="caution">
    <text evidence="1">The sequence shown here is derived from an EMBL/GenBank/DDBJ whole genome shotgun (WGS) entry which is preliminary data.</text>
</comment>
<reference evidence="1" key="1">
    <citation type="journal article" date="2020" name="Front. Microbiol.">
        <title>Gene regulatory networks of Penicillium echinulatum 2HH and Penicillium oxalicum 114-2 inferred by a computational biology approach.</title>
        <authorList>
            <person name="Lenz A.R."/>
            <person name="Galan-Vasquez E."/>
            <person name="Balbinot E."/>
            <person name="De Abreu F.P."/>
            <person name="De Oliveira N.S."/>
            <person name="Da Rosa L.O."/>
            <person name="De Avila E Silva S."/>
            <person name="Camassola M."/>
            <person name="Dillon A.J.P."/>
            <person name="Perez-Rueda E."/>
        </authorList>
    </citation>
    <scope>NUCLEOTIDE SEQUENCE</scope>
    <source>
        <strain evidence="1">S1M29</strain>
    </source>
</reference>
<organism evidence="1 2">
    <name type="scientific">Penicillium ucsense</name>
    <dbReference type="NCBI Taxonomy" id="2839758"/>
    <lineage>
        <taxon>Eukaryota</taxon>
        <taxon>Fungi</taxon>
        <taxon>Dikarya</taxon>
        <taxon>Ascomycota</taxon>
        <taxon>Pezizomycotina</taxon>
        <taxon>Eurotiomycetes</taxon>
        <taxon>Eurotiomycetidae</taxon>
        <taxon>Eurotiales</taxon>
        <taxon>Aspergillaceae</taxon>
        <taxon>Penicillium</taxon>
    </lineage>
</organism>
<evidence type="ECO:0000313" key="1">
    <source>
        <dbReference type="EMBL" id="KAF7718822.1"/>
    </source>
</evidence>
<gene>
    <name evidence="1" type="ORF">PECM_000739</name>
</gene>
<proteinExistence type="predicted"/>
<evidence type="ECO:0000313" key="2">
    <source>
        <dbReference type="Proteomes" id="UP000631181"/>
    </source>
</evidence>
<accession>A0A8J8WAR6</accession>
<keyword evidence="2" id="KW-1185">Reference proteome</keyword>
<dbReference type="Proteomes" id="UP000631181">
    <property type="component" value="Unassembled WGS sequence"/>
</dbReference>
<name>A0A8J8WAR6_9EURO</name>
<protein>
    <submittedName>
        <fullName evidence="1">Uncharacterized protein</fullName>
    </submittedName>
</protein>